<feature type="transmembrane region" description="Helical" evidence="7">
    <location>
        <begin position="9"/>
        <end position="26"/>
    </location>
</feature>
<reference evidence="9 10" key="1">
    <citation type="submission" date="2016-10" db="EMBL/GenBank/DDBJ databases">
        <authorList>
            <person name="de Groot N.N."/>
        </authorList>
    </citation>
    <scope>NUCLEOTIDE SEQUENCE [LARGE SCALE GENOMIC DNA]</scope>
    <source>
        <strain evidence="9 10">DSM 14045</strain>
    </source>
</reference>
<dbReference type="Pfam" id="PF00528">
    <property type="entry name" value="BPD_transp_1"/>
    <property type="match status" value="1"/>
</dbReference>
<dbReference type="PANTHER" id="PTHR30151">
    <property type="entry name" value="ALKANE SULFONATE ABC TRANSPORTER-RELATED, MEMBRANE SUBUNIT"/>
    <property type="match status" value="1"/>
</dbReference>
<dbReference type="RefSeq" id="WP_074717435.1">
    <property type="nucleotide sequence ID" value="NZ_FNPG01000015.1"/>
</dbReference>
<dbReference type="GO" id="GO:0055085">
    <property type="term" value="P:transmembrane transport"/>
    <property type="evidence" value="ECO:0007669"/>
    <property type="project" value="InterPro"/>
</dbReference>
<keyword evidence="5 7" id="KW-1133">Transmembrane helix</keyword>
<evidence type="ECO:0000256" key="7">
    <source>
        <dbReference type="RuleBase" id="RU363032"/>
    </source>
</evidence>
<keyword evidence="6 7" id="KW-0472">Membrane</keyword>
<dbReference type="AlphaFoldDB" id="A0A1H3JAI9"/>
<sequence length="321" mass="35423">MIRKQAKKISFIISWLLAVLVELMVENDVTQPEANEPYYLYLLGIVGVIIIVCYLGSFFKNNISKKLDDYLQKKAPLFAGGILLINIINIVCSKLALLPVLFFPSLDRIFGALVNDRVLLGECILASAKLLLIGFLIGGITGFFTGILIGFNKVAAYWINPLTKVIGPIPPTSWSPLVLSIFSTSYQAAIFMVALSVWFPITVMTSNGISNVNQTFFEVAETVGASKRYQIFKVGIPAAMPNVFLGLFYATTGAFVTLVTAEMFGCKSGIGWYLNWQKSMMLYANVYAGLIVLAVLCNLIIKILFKVRTGLLGWQKGVIKW</sequence>
<proteinExistence type="inferred from homology"/>
<feature type="transmembrane region" description="Helical" evidence="7">
    <location>
        <begin position="243"/>
        <end position="261"/>
    </location>
</feature>
<dbReference type="PANTHER" id="PTHR30151:SF0">
    <property type="entry name" value="ABC TRANSPORTER PERMEASE PROTEIN MJ0413-RELATED"/>
    <property type="match status" value="1"/>
</dbReference>
<feature type="transmembrane region" description="Helical" evidence="7">
    <location>
        <begin position="124"/>
        <end position="151"/>
    </location>
</feature>
<evidence type="ECO:0000256" key="1">
    <source>
        <dbReference type="ARBA" id="ARBA00004651"/>
    </source>
</evidence>
<dbReference type="PROSITE" id="PS50928">
    <property type="entry name" value="ABC_TM1"/>
    <property type="match status" value="1"/>
</dbReference>
<feature type="transmembrane region" description="Helical" evidence="7">
    <location>
        <begin position="282"/>
        <end position="305"/>
    </location>
</feature>
<evidence type="ECO:0000256" key="2">
    <source>
        <dbReference type="ARBA" id="ARBA00022448"/>
    </source>
</evidence>
<feature type="transmembrane region" description="Helical" evidence="7">
    <location>
        <begin position="38"/>
        <end position="56"/>
    </location>
</feature>
<evidence type="ECO:0000313" key="9">
    <source>
        <dbReference type="EMBL" id="SDY36971.1"/>
    </source>
</evidence>
<keyword evidence="3" id="KW-1003">Cell membrane</keyword>
<feature type="domain" description="ABC transmembrane type-1" evidence="8">
    <location>
        <begin position="124"/>
        <end position="305"/>
    </location>
</feature>
<protein>
    <submittedName>
        <fullName evidence="9">NitT/TauT family transport system permease protein</fullName>
    </submittedName>
</protein>
<dbReference type="EMBL" id="FNPG01000015">
    <property type="protein sequence ID" value="SDY36971.1"/>
    <property type="molecule type" value="Genomic_DNA"/>
</dbReference>
<feature type="transmembrane region" description="Helical" evidence="7">
    <location>
        <begin position="177"/>
        <end position="201"/>
    </location>
</feature>
<comment type="similarity">
    <text evidence="7">Belongs to the binding-protein-dependent transport system permease family.</text>
</comment>
<accession>A0A1H3JAI9</accession>
<name>A0A1H3JAI9_9FIRM</name>
<dbReference type="SUPFAM" id="SSF161098">
    <property type="entry name" value="MetI-like"/>
    <property type="match status" value="1"/>
</dbReference>
<keyword evidence="2 7" id="KW-0813">Transport</keyword>
<dbReference type="InterPro" id="IPR000515">
    <property type="entry name" value="MetI-like"/>
</dbReference>
<feature type="transmembrane region" description="Helical" evidence="7">
    <location>
        <begin position="77"/>
        <end position="104"/>
    </location>
</feature>
<organism evidence="9 10">
    <name type="scientific">Lachnobacterium bovis DSM 14045</name>
    <dbReference type="NCBI Taxonomy" id="1122142"/>
    <lineage>
        <taxon>Bacteria</taxon>
        <taxon>Bacillati</taxon>
        <taxon>Bacillota</taxon>
        <taxon>Clostridia</taxon>
        <taxon>Lachnospirales</taxon>
        <taxon>Lachnospiraceae</taxon>
        <taxon>Lachnobacterium</taxon>
    </lineage>
</organism>
<keyword evidence="4 7" id="KW-0812">Transmembrane</keyword>
<evidence type="ECO:0000259" key="8">
    <source>
        <dbReference type="PROSITE" id="PS50928"/>
    </source>
</evidence>
<evidence type="ECO:0000256" key="4">
    <source>
        <dbReference type="ARBA" id="ARBA00022692"/>
    </source>
</evidence>
<dbReference type="STRING" id="1122142.SAMN02910414_01399"/>
<dbReference type="CDD" id="cd06261">
    <property type="entry name" value="TM_PBP2"/>
    <property type="match status" value="1"/>
</dbReference>
<keyword evidence="10" id="KW-1185">Reference proteome</keyword>
<dbReference type="Gene3D" id="1.10.3720.10">
    <property type="entry name" value="MetI-like"/>
    <property type="match status" value="1"/>
</dbReference>
<evidence type="ECO:0000256" key="6">
    <source>
        <dbReference type="ARBA" id="ARBA00023136"/>
    </source>
</evidence>
<dbReference type="OrthoDB" id="9804353at2"/>
<comment type="subcellular location">
    <subcellularLocation>
        <location evidence="1 7">Cell membrane</location>
        <topology evidence="1 7">Multi-pass membrane protein</topology>
    </subcellularLocation>
</comment>
<evidence type="ECO:0000256" key="5">
    <source>
        <dbReference type="ARBA" id="ARBA00022989"/>
    </source>
</evidence>
<dbReference type="GO" id="GO:0005886">
    <property type="term" value="C:plasma membrane"/>
    <property type="evidence" value="ECO:0007669"/>
    <property type="project" value="UniProtKB-SubCell"/>
</dbReference>
<dbReference type="Proteomes" id="UP000183918">
    <property type="component" value="Unassembled WGS sequence"/>
</dbReference>
<evidence type="ECO:0000313" key="10">
    <source>
        <dbReference type="Proteomes" id="UP000183918"/>
    </source>
</evidence>
<dbReference type="InterPro" id="IPR035906">
    <property type="entry name" value="MetI-like_sf"/>
</dbReference>
<gene>
    <name evidence="9" type="ORF">SAMN02910414_01399</name>
</gene>
<evidence type="ECO:0000256" key="3">
    <source>
        <dbReference type="ARBA" id="ARBA00022475"/>
    </source>
</evidence>